<sequence length="712" mass="82626">MDINFSSDKPVSAKADDRFQRYEFSKRISESIVQRESSDGIVIGLYGAWGEGKTSILNFINQELESQESVLTIKLNPWRYGDEETLLKKFFGKIATILGRELENQKEKLGNFISKYGSLGGIFGVDASGIGKSIADVNLEDLKNRIDEFLKESRRKLVIFVDDIDRLDRSEIFTLFKLVKLTADFTNTTYLLSFDEQMVASAIGSRFGEGSQKSGENFLEKIIQVPLKVPQAQPDALKKYCFELVDKALHGSGLELTKEEAQRFVSVFSENVLLKLKTPRFAVRYGNTLSFSMPLLKGEVNHVDLMLIEALKIFYPTHYLFVKDNPHFFLSSYGGQMEFGDSREYKERAELLQEHLNELSKDFSRRERENVFNLLNDLFPRLNEAFNSNFLHEGTNIWFKHKRIVSTSYFKRYFSYTVIEGELSDIQFDSFFNSINDSSIDDLTKQIEKLIKDSSVDNFLHKVRSLEEELPWNISRKLSLSLAQMGDTFPKNDSFYFSFGMDGALSQAAIFIYQIMKKHENRDECFELASSLMVNPVPIKFSFEVTNWIGVGDTEEEKIFTPDQYVKLESTLRMRAVEDSKGEPLFLAYPDHSGYLLRIWRDEKPKELQSYLKKIIDNDPKKIKELLWSFTPTARSSNHPEPFKSTFTKEYYEYVITFLDKKYIHRILESSFGEEISKEKAKFNDRYDNSQTDINILRQFEHWYSLDVAQSE</sequence>
<dbReference type="InterPro" id="IPR052754">
    <property type="entry name" value="NTPase_KAP_P-loop"/>
</dbReference>
<dbReference type="OrthoDB" id="88903at2"/>
<gene>
    <name evidence="3" type="ORF">CLV31_101147</name>
</gene>
<dbReference type="InterPro" id="IPR011646">
    <property type="entry name" value="KAP_P-loop"/>
</dbReference>
<evidence type="ECO:0000256" key="1">
    <source>
        <dbReference type="SAM" id="Coils"/>
    </source>
</evidence>
<evidence type="ECO:0000259" key="2">
    <source>
        <dbReference type="Pfam" id="PF07693"/>
    </source>
</evidence>
<dbReference type="AlphaFoldDB" id="A0A326RXK6"/>
<dbReference type="InterPro" id="IPR027417">
    <property type="entry name" value="P-loop_NTPase"/>
</dbReference>
<dbReference type="PANTHER" id="PTHR22674:SF6">
    <property type="entry name" value="NTPASE KAP FAMILY P-LOOP DOMAIN-CONTAINING PROTEIN 1"/>
    <property type="match status" value="1"/>
</dbReference>
<accession>A0A326RXK6</accession>
<protein>
    <submittedName>
        <fullName evidence="3">Putative KAP-like P-loop ATPase</fullName>
    </submittedName>
</protein>
<dbReference type="Gene3D" id="3.40.50.300">
    <property type="entry name" value="P-loop containing nucleotide triphosphate hydrolases"/>
    <property type="match status" value="1"/>
</dbReference>
<name>A0A326RXK6_9BACT</name>
<dbReference type="EMBL" id="QKTX01000001">
    <property type="protein sequence ID" value="PZV87275.1"/>
    <property type="molecule type" value="Genomic_DNA"/>
</dbReference>
<dbReference type="SUPFAM" id="SSF52540">
    <property type="entry name" value="P-loop containing nucleoside triphosphate hydrolases"/>
    <property type="match status" value="1"/>
</dbReference>
<dbReference type="Proteomes" id="UP000248917">
    <property type="component" value="Unassembled WGS sequence"/>
</dbReference>
<evidence type="ECO:0000313" key="3">
    <source>
        <dbReference type="EMBL" id="PZV87275.1"/>
    </source>
</evidence>
<keyword evidence="1" id="KW-0175">Coiled coil</keyword>
<comment type="caution">
    <text evidence="3">The sequence shown here is derived from an EMBL/GenBank/DDBJ whole genome shotgun (WGS) entry which is preliminary data.</text>
</comment>
<feature type="domain" description="KAP NTPase" evidence="2">
    <location>
        <begin position="23"/>
        <end position="258"/>
    </location>
</feature>
<keyword evidence="4" id="KW-1185">Reference proteome</keyword>
<dbReference type="PANTHER" id="PTHR22674">
    <property type="entry name" value="NTPASE, KAP FAMILY P-LOOP DOMAIN-CONTAINING 1"/>
    <property type="match status" value="1"/>
</dbReference>
<reference evidence="3 4" key="1">
    <citation type="submission" date="2018-06" db="EMBL/GenBank/DDBJ databases">
        <title>Genomic Encyclopedia of Archaeal and Bacterial Type Strains, Phase II (KMG-II): from individual species to whole genera.</title>
        <authorList>
            <person name="Goeker M."/>
        </authorList>
    </citation>
    <scope>NUCLEOTIDE SEQUENCE [LARGE SCALE GENOMIC DNA]</scope>
    <source>
        <strain evidence="3 4">T4</strain>
    </source>
</reference>
<feature type="coiled-coil region" evidence="1">
    <location>
        <begin position="342"/>
        <end position="369"/>
    </location>
</feature>
<organism evidence="3 4">
    <name type="scientific">Algoriphagus aquaeductus</name>
    <dbReference type="NCBI Taxonomy" id="475299"/>
    <lineage>
        <taxon>Bacteria</taxon>
        <taxon>Pseudomonadati</taxon>
        <taxon>Bacteroidota</taxon>
        <taxon>Cytophagia</taxon>
        <taxon>Cytophagales</taxon>
        <taxon>Cyclobacteriaceae</taxon>
        <taxon>Algoriphagus</taxon>
    </lineage>
</organism>
<dbReference type="RefSeq" id="WP_111390964.1">
    <property type="nucleotide sequence ID" value="NZ_QKTX01000001.1"/>
</dbReference>
<proteinExistence type="predicted"/>
<evidence type="ECO:0000313" key="4">
    <source>
        <dbReference type="Proteomes" id="UP000248917"/>
    </source>
</evidence>
<dbReference type="Pfam" id="PF07693">
    <property type="entry name" value="KAP_NTPase"/>
    <property type="match status" value="1"/>
</dbReference>